<dbReference type="InterPro" id="IPR000743">
    <property type="entry name" value="Glyco_hydro_28"/>
</dbReference>
<dbReference type="Pfam" id="PF16640">
    <property type="entry name" value="Big_3_5"/>
    <property type="match status" value="3"/>
</dbReference>
<keyword evidence="3 4" id="KW-0326">Glycosidase</keyword>
<protein>
    <submittedName>
        <fullName evidence="9">Polygalacturonase/sugar lactone lactonase YvrE</fullName>
    </submittedName>
</protein>
<keyword evidence="6" id="KW-0732">Signal</keyword>
<dbReference type="Gene3D" id="2.160.20.10">
    <property type="entry name" value="Single-stranded right-handed beta-helix, Pectin lyase-like"/>
    <property type="match status" value="1"/>
</dbReference>
<dbReference type="Gene3D" id="2.40.10.500">
    <property type="match status" value="1"/>
</dbReference>
<organism evidence="9 10">
    <name type="scientific">Granulicella mallensis</name>
    <dbReference type="NCBI Taxonomy" id="940614"/>
    <lineage>
        <taxon>Bacteria</taxon>
        <taxon>Pseudomonadati</taxon>
        <taxon>Acidobacteriota</taxon>
        <taxon>Terriglobia</taxon>
        <taxon>Terriglobales</taxon>
        <taxon>Acidobacteriaceae</taxon>
        <taxon>Granulicella</taxon>
    </lineage>
</organism>
<dbReference type="GO" id="GO:0000209">
    <property type="term" value="P:protein polyubiquitination"/>
    <property type="evidence" value="ECO:0007669"/>
    <property type="project" value="TreeGrafter"/>
</dbReference>
<dbReference type="SMART" id="SM00135">
    <property type="entry name" value="LY"/>
    <property type="match status" value="5"/>
</dbReference>
<feature type="signal peptide" evidence="6">
    <location>
        <begin position="1"/>
        <end position="25"/>
    </location>
</feature>
<dbReference type="SUPFAM" id="SSF101898">
    <property type="entry name" value="NHL repeat"/>
    <property type="match status" value="2"/>
</dbReference>
<dbReference type="InterPro" id="IPR056822">
    <property type="entry name" value="TEN_NHL"/>
</dbReference>
<dbReference type="Pfam" id="PF25021">
    <property type="entry name" value="TEN_NHL"/>
    <property type="match status" value="1"/>
</dbReference>
<evidence type="ECO:0000256" key="3">
    <source>
        <dbReference type="ARBA" id="ARBA00023295"/>
    </source>
</evidence>
<dbReference type="PANTHER" id="PTHR24104:SF25">
    <property type="entry name" value="PROTEIN LIN-41"/>
    <property type="match status" value="1"/>
</dbReference>
<keyword evidence="2 4" id="KW-0378">Hydrolase</keyword>
<evidence type="ECO:0000256" key="4">
    <source>
        <dbReference type="RuleBase" id="RU361169"/>
    </source>
</evidence>
<keyword evidence="5" id="KW-0812">Transmembrane</keyword>
<dbReference type="InterPro" id="IPR012334">
    <property type="entry name" value="Pectin_lyas_fold"/>
</dbReference>
<dbReference type="GO" id="GO:0061630">
    <property type="term" value="F:ubiquitin protein ligase activity"/>
    <property type="evidence" value="ECO:0007669"/>
    <property type="project" value="TreeGrafter"/>
</dbReference>
<dbReference type="CDD" id="cd05819">
    <property type="entry name" value="NHL"/>
    <property type="match status" value="2"/>
</dbReference>
<feature type="domain" description="Bacterial Ig-like" evidence="7">
    <location>
        <begin position="1641"/>
        <end position="1727"/>
    </location>
</feature>
<dbReference type="GO" id="GO:0008270">
    <property type="term" value="F:zinc ion binding"/>
    <property type="evidence" value="ECO:0007669"/>
    <property type="project" value="UniProtKB-KW"/>
</dbReference>
<comment type="similarity">
    <text evidence="1 4">Belongs to the glycosyl hydrolase 28 family.</text>
</comment>
<evidence type="ECO:0000313" key="10">
    <source>
        <dbReference type="Proteomes" id="UP000584867"/>
    </source>
</evidence>
<feature type="domain" description="Teneurin NHL" evidence="8">
    <location>
        <begin position="1883"/>
        <end position="2033"/>
    </location>
</feature>
<dbReference type="InterPro" id="IPR032109">
    <property type="entry name" value="Big_3_5"/>
</dbReference>
<dbReference type="PANTHER" id="PTHR24104">
    <property type="entry name" value="E3 UBIQUITIN-PROTEIN LIGASE NHLRC1-RELATED"/>
    <property type="match status" value="1"/>
</dbReference>
<name>A0A7W7ZLQ6_9BACT</name>
<reference evidence="9 10" key="1">
    <citation type="submission" date="2020-08" db="EMBL/GenBank/DDBJ databases">
        <title>Genomic Encyclopedia of Type Strains, Phase IV (KMG-V): Genome sequencing to study the core and pangenomes of soil and plant-associated prokaryotes.</title>
        <authorList>
            <person name="Whitman W."/>
        </authorList>
    </citation>
    <scope>NUCLEOTIDE SEQUENCE [LARGE SCALE GENOMIC DNA]</scope>
    <source>
        <strain evidence="9 10">X5P3</strain>
    </source>
</reference>
<accession>A0A7W7ZLQ6</accession>
<comment type="caution">
    <text evidence="9">The sequence shown here is derived from an EMBL/GenBank/DDBJ whole genome shotgun (WGS) entry which is preliminary data.</text>
</comment>
<dbReference type="SUPFAM" id="SSF51126">
    <property type="entry name" value="Pectin lyase-like"/>
    <property type="match status" value="1"/>
</dbReference>
<evidence type="ECO:0000256" key="1">
    <source>
        <dbReference type="ARBA" id="ARBA00008834"/>
    </source>
</evidence>
<feature type="transmembrane region" description="Helical" evidence="5">
    <location>
        <begin position="2865"/>
        <end position="2882"/>
    </location>
</feature>
<feature type="domain" description="Bacterial Ig-like" evidence="7">
    <location>
        <begin position="1735"/>
        <end position="1825"/>
    </location>
</feature>
<dbReference type="InterPro" id="IPR011050">
    <property type="entry name" value="Pectin_lyase_fold/virulence"/>
</dbReference>
<dbReference type="Gene3D" id="2.120.10.30">
    <property type="entry name" value="TolB, C-terminal domain"/>
    <property type="match status" value="7"/>
</dbReference>
<dbReference type="SUPFAM" id="SSF63829">
    <property type="entry name" value="Calcium-dependent phosphotriesterase"/>
    <property type="match status" value="1"/>
</dbReference>
<dbReference type="GO" id="GO:0043161">
    <property type="term" value="P:proteasome-mediated ubiquitin-dependent protein catabolic process"/>
    <property type="evidence" value="ECO:0007669"/>
    <property type="project" value="TreeGrafter"/>
</dbReference>
<dbReference type="GO" id="GO:0004650">
    <property type="term" value="F:polygalacturonase activity"/>
    <property type="evidence" value="ECO:0007669"/>
    <property type="project" value="InterPro"/>
</dbReference>
<proteinExistence type="inferred from homology"/>
<dbReference type="Gene3D" id="2.60.40.10">
    <property type="entry name" value="Immunoglobulins"/>
    <property type="match status" value="5"/>
</dbReference>
<evidence type="ECO:0000259" key="8">
    <source>
        <dbReference type="Pfam" id="PF25021"/>
    </source>
</evidence>
<dbReference type="SUPFAM" id="SSF63825">
    <property type="entry name" value="YWTD domain"/>
    <property type="match status" value="1"/>
</dbReference>
<dbReference type="Proteomes" id="UP000584867">
    <property type="component" value="Unassembled WGS sequence"/>
</dbReference>
<dbReference type="InterPro" id="IPR000033">
    <property type="entry name" value="LDLR_classB_rpt"/>
</dbReference>
<keyword evidence="5" id="KW-0472">Membrane</keyword>
<evidence type="ECO:0000256" key="2">
    <source>
        <dbReference type="ARBA" id="ARBA00022801"/>
    </source>
</evidence>
<evidence type="ECO:0000313" key="9">
    <source>
        <dbReference type="EMBL" id="MBB5062242.1"/>
    </source>
</evidence>
<dbReference type="InterPro" id="IPR013783">
    <property type="entry name" value="Ig-like_fold"/>
</dbReference>
<dbReference type="InterPro" id="IPR011042">
    <property type="entry name" value="6-blade_b-propeller_TolB-like"/>
</dbReference>
<evidence type="ECO:0000256" key="5">
    <source>
        <dbReference type="SAM" id="Phobius"/>
    </source>
</evidence>
<feature type="transmembrane region" description="Helical" evidence="5">
    <location>
        <begin position="2894"/>
        <end position="2912"/>
    </location>
</feature>
<gene>
    <name evidence="9" type="ORF">HDF15_000569</name>
</gene>
<dbReference type="EMBL" id="JACHIO010000002">
    <property type="protein sequence ID" value="MBB5062242.1"/>
    <property type="molecule type" value="Genomic_DNA"/>
</dbReference>
<dbReference type="GO" id="GO:0005975">
    <property type="term" value="P:carbohydrate metabolic process"/>
    <property type="evidence" value="ECO:0007669"/>
    <property type="project" value="InterPro"/>
</dbReference>
<sequence length="2953" mass="294695">MLSQLRLALTSLLTLCVICPLGAIAQQAPIALPNTVTTVGGGVTSALTVGAACSTGSSLTATDTLGDGCPATSAYFGTTSSGDLRGGVATDPAGNIYVMDSGDSALRRINAHSNIITLLAGLGTACSSKSDDNGDNCPLANTKFSSTPRGMGSDPYGNIFVAGYGSDLVNLVCNAVSPLCPNTTGTHQIGSMYLVAGCVVNTGNAGTAGPGAATGATGGIATPTGTCNSTVTELDQPRGVTADRYGNVYIADTGDLRYLVVVGPASYNGVANPLAALIALNPAYSGITAATAVGNIYPLLGGFTPPASGMPCVTGSSTNSLDAFGDGCPYYVSSLNNPSSSAVQGIAVDPNGNILISDVSAQRLRVIYMGGAQMASAITANNPMVTSPVAGSIYSIAGGGSSSSSSTPQLGSEVSIDTSAFKVTTDFQGNIYVGDNTSVLFFDINTGYIRKLAPSGPAFGGSNGLGVAVNELGDLILADSTNLLIRNVAATSLASTAVNSSSTQNILLHGAAGTTYLAASQANLSVSEPISIGVSSCGSENADKTLDCTVPVTFSPVSPGRHTVTLAAVPSGASETALLPLIGTATGTALVFDGFGNNAALIGTSLQPTGLATDGNGNFFTYDLATASMTEVTGLVPPTHLTGTLPGTPTQIAIDASGNIYAVGGGAITEFALGSNGSYTAAGSIAFAPNGATATPQAIAIDAAGNLFVYDSTSKSIYRQSKSKTGALTSLIASGFDHVVALALDSLGNLYVSDSGVQSIYTITPTSVQTTLATGVSAIGLSADSAGDLYAADTLTGSVFEYPVSGPRTTLSTSLTQPAGVAVDPFGNVYVADTTQSGLVEIPRNITRGSFGTSLTTTLAGTITNAGNIAASGLAQTDSADITLAPGLTAGCTLSTVSKTFASGEACTVQATFTPQTSTSGAAVSNIATFLPAATTTGSAEFTGTVPTNLTTTSITGETPANPRFAASGTEVMFTVTVLNAPSGSAVAVSVDSGAATSYMLNASGMTMVSLSNLALGTHTLSAAYAGATNAQPSSASVAFTINQFVATGDTRTVAEPSFPAVCTTLTAALTSVNDDLPVSVDATVTNPDGARIQAAINSCANTGKAVELSVDAAGHNAYLTGSLSMPSGVTLLVDPGVYVYFSRNVQDYDAKPGTHTCGTVNSASATSSCLPLIDIPASSTNVGIMGFGKLDGRGGDTLINAFPSTYAGQSWWGLSSIANSGGSQQNPRFIQMETGSSNITLYKITLRNSPLFHVSTTGAVSGFTAWDIKIVTPTSSRNTDGIDPGNAQNFTITRSWISDGDDNVAVGAANTAPAANISVTNNHFFAGHGQSIGSFTQGGVSNVLFDSNMSSGNGIAGSGSSIENTADTNSTGIRIKSGYDRGGVVRNIQYSNSCFQDHNAEIDFNPNYENTTGSLSPNFENILMQNLTFLTSGTAQFTGTNNSGSILPLQLTLDNVSFPGTYPASEFNPAPTNAALTYGPGQVSSDFMTDYATFAGSNGNTVTNKITASNLLPPTCNFTYIAPELTGPSGLPQTITEGQNATAVVILTPAVGGAAYPTGNVTLTDALTGSATIVTLPGTTDTLFVPLTSLAVGTHTFTATYSGDTNYPLTPGQTAYSTTAPYEITVNAGSLGSTTTMLSGVPSSTSFGTSFMATATVAGSGSTPIGNVQFIVNGSVNSVAAVSSSGTATATISLPFSTVPYSIYAIYSGDAVNDGSTSPTSSVTVTAALTTTTLSASATTATLGHPIALTATVTSPVGTPTGAVMFTYTTTGNGSPVQTTAAVIGGVATAGVSLPTGTDSITATYVASGSFAGSASLPVPVTVSAGTIFALPGNPIPLPYTMTTLAGGAAANCSTATDSFGDGCQATSMLFSGSVDLRSVVADPFGNVYLTDAVSNLVRKIAPNGIISDFAGRVTGTACVPTATTGCTPSLVSLDKPRGISSDSQGNIYIAGYESQLVFKVSASTGLMYVVAGTGSTGNAGDGGPASSAKVNSPRGVWGDTVGNVYIADTSNNKIRVVDITGNIQTFAGTGTAASNGDGAPATSAAIDNPQGVLTDANLNVYIADSVKVRVVCVTCGTGSPLDALLATLGTPSAQNGYIYTIAGGAAAAYSGTYPTLATNVTMAPQKLAIDGSSNLYISDGNGAVWFLDSHTGEIRPIAGKQTANCSTATDSFGDGCPATQAVIGDGGNGIGVGIDTQGNLYISDTLNARIRKVTTGLASGSTATGSLLTQPVQLHFINGDTFASIATPPYTAPEWSLGTPACTSNADNTADCLLASTFTPAVPGSRSMPVTINSSLGNSANLALTGTGLGAGSTLDPANQVSFGANLKVAGLAVDTAGNVYVSDTNSKQLLRFAPTALTQGTIAPSTSLVTLTSPGAVAVDPRGYVYVADTSKATITQISPAGATSTLALPLKTPSGLAVDALNNLYVADSSAQTVYQVNPITGVARALAVGTLAAPAGLTIDPSGNLLISDPGTAAIYRFNLQSGVTTTVSSPAAKPFAIATDAAGNLLIADTASIFAVPASTNSTPFTVASLSPLALAIDSAGNLYTSSGGSVLALTRTQGSVQFAGASASPQTVDLLGSGNQPLQLSSVSQTDTTDYSLTAASSTDCILNGTSPSTLAVGGVCALTATYTPTSLAKTTDIATFNGNLTNTTLSTPPSVQLTLTGTSMPVATATTTSLTSSANPSMNGQSVTFTATVAGVGDNTPLPTGSVTFLNGSTTLGTGTLNGSAQATLSVSTLAVGAAPITAQYAGDMNYAGSTSSVLTQTVSAPASYTVTFNPTSLTVSSGQSGTVTLTVTPVGGFNQPVTFSCAGLPQFSTCTFNPATVTPTGGAAASTMLTITTNVNVASNDNKNDGRTGTRGIWYAGLIMGLGFLVTLRKKRDLTAMSRRLALLIFMLLTATAALQLTGCGSSGGSSPSSTMTPTGTSTITVTTTSGSQVQTGSFTLIVQ</sequence>
<evidence type="ECO:0000256" key="6">
    <source>
        <dbReference type="SAM" id="SignalP"/>
    </source>
</evidence>
<dbReference type="RefSeq" id="WP_184252735.1">
    <property type="nucleotide sequence ID" value="NZ_JACHIO010000002.1"/>
</dbReference>
<evidence type="ECO:0000259" key="7">
    <source>
        <dbReference type="Pfam" id="PF16640"/>
    </source>
</evidence>
<keyword evidence="5" id="KW-1133">Transmembrane helix</keyword>
<dbReference type="Pfam" id="PF00295">
    <property type="entry name" value="Glyco_hydro_28"/>
    <property type="match status" value="1"/>
</dbReference>
<feature type="chain" id="PRO_5030993772" evidence="6">
    <location>
        <begin position="26"/>
        <end position="2953"/>
    </location>
</feature>
<dbReference type="InterPro" id="IPR050952">
    <property type="entry name" value="TRIM-NHL_E3_ligases"/>
</dbReference>
<feature type="domain" description="Bacterial Ig-like" evidence="7">
    <location>
        <begin position="2682"/>
        <end position="2772"/>
    </location>
</feature>